<comment type="similarity">
    <text evidence="3">Belongs to the glycosyltransferase 31 family. Beta3-Gal-T subfamily.</text>
</comment>
<organism evidence="14 15">
    <name type="scientific">Ancylostoma ceylanicum</name>
    <dbReference type="NCBI Taxonomy" id="53326"/>
    <lineage>
        <taxon>Eukaryota</taxon>
        <taxon>Metazoa</taxon>
        <taxon>Ecdysozoa</taxon>
        <taxon>Nematoda</taxon>
        <taxon>Chromadorea</taxon>
        <taxon>Rhabditida</taxon>
        <taxon>Rhabditina</taxon>
        <taxon>Rhabditomorpha</taxon>
        <taxon>Strongyloidea</taxon>
        <taxon>Ancylostomatidae</taxon>
        <taxon>Ancylostomatinae</taxon>
        <taxon>Ancylostoma</taxon>
    </lineage>
</organism>
<dbReference type="EC" id="2.4.1.122" evidence="4"/>
<evidence type="ECO:0000259" key="13">
    <source>
        <dbReference type="Pfam" id="PF02434"/>
    </source>
</evidence>
<name>A0A016UH82_9BILA</name>
<dbReference type="Proteomes" id="UP000024635">
    <property type="component" value="Unassembled WGS sequence"/>
</dbReference>
<gene>
    <name evidence="14" type="primary">Acey_s0041.g442</name>
    <name evidence="14" type="ORF">Y032_0041g442</name>
</gene>
<dbReference type="GO" id="GO:0016263">
    <property type="term" value="F:glycoprotein-N-acetylgalactosamine 3-beta-galactosyltransferase activity"/>
    <property type="evidence" value="ECO:0007669"/>
    <property type="project" value="UniProtKB-EC"/>
</dbReference>
<evidence type="ECO:0000256" key="8">
    <source>
        <dbReference type="ARBA" id="ARBA00022741"/>
    </source>
</evidence>
<dbReference type="GO" id="GO:0016020">
    <property type="term" value="C:membrane"/>
    <property type="evidence" value="ECO:0007669"/>
    <property type="project" value="UniProtKB-SubCell"/>
</dbReference>
<keyword evidence="15" id="KW-1185">Reference proteome</keyword>
<dbReference type="STRING" id="53326.A0A016UH82"/>
<evidence type="ECO:0000256" key="9">
    <source>
        <dbReference type="ARBA" id="ARBA00022968"/>
    </source>
</evidence>
<reference evidence="15" key="1">
    <citation type="journal article" date="2015" name="Nat. Genet.">
        <title>The genome and transcriptome of the zoonotic hookworm Ancylostoma ceylanicum identify infection-specific gene families.</title>
        <authorList>
            <person name="Schwarz E.M."/>
            <person name="Hu Y."/>
            <person name="Antoshechkin I."/>
            <person name="Miller M.M."/>
            <person name="Sternberg P.W."/>
            <person name="Aroian R.V."/>
        </authorList>
    </citation>
    <scope>NUCLEOTIDE SEQUENCE</scope>
    <source>
        <strain evidence="15">HY135</strain>
    </source>
</reference>
<evidence type="ECO:0000256" key="6">
    <source>
        <dbReference type="ARBA" id="ARBA00022679"/>
    </source>
</evidence>
<sequence>MAKSRRYFDIVICVTLLVLGFYSGQYLGQLTGYERTRPVQWSQLEQPTIGRLFNDVKVFCWVATYPLSHKTKAHAISVTWGKQCNRIIFVSNGTDDELPIIVVKLNESRSELWSKTRAAFTWIYDNVLDDYEWFLKADDDTYMHMDNLRALLSNYSSSDALAIGHQFKSQDGHPTYHSGGAGYVLSREAVRRLVSEGFTNVSECNKQNHHEDVFIGICLNELNVTVVDGADENGTYRFHVIALYDFLLNRVPDWMKIKSRTEVKKSFACCSPHFISMHYTTADQQYMIDYLTHHLKPYGVQH</sequence>
<keyword evidence="10 12" id="KW-1133">Transmembrane helix</keyword>
<comment type="subcellular location">
    <subcellularLocation>
        <location evidence="1">Membrane</location>
        <topology evidence="1">Single-pass type II membrane protein</topology>
    </subcellularLocation>
</comment>
<dbReference type="OrthoDB" id="5831672at2759"/>
<dbReference type="PANTHER" id="PTHR23033:SF14">
    <property type="entry name" value="GLYCOPROTEIN-N-ACETYLGALACTOSAMINE 3-BETA-GALACTOSYLTRANSFERASE 1-RELATED"/>
    <property type="match status" value="1"/>
</dbReference>
<protein>
    <recommendedName>
        <fullName evidence="4">N-acetylgalactosaminide beta-1,3-galactosyltransferase</fullName>
        <ecNumber evidence="4">2.4.1.122</ecNumber>
    </recommendedName>
</protein>
<dbReference type="SUPFAM" id="SSF53448">
    <property type="entry name" value="Nucleotide-diphospho-sugar transferases"/>
    <property type="match status" value="1"/>
</dbReference>
<evidence type="ECO:0000256" key="3">
    <source>
        <dbReference type="ARBA" id="ARBA00006462"/>
    </source>
</evidence>
<dbReference type="GO" id="GO:0000166">
    <property type="term" value="F:nucleotide binding"/>
    <property type="evidence" value="ECO:0007669"/>
    <property type="project" value="UniProtKB-KW"/>
</dbReference>
<dbReference type="PANTHER" id="PTHR23033">
    <property type="entry name" value="BETA1,3-GALACTOSYLTRANSFERASE"/>
    <property type="match status" value="1"/>
</dbReference>
<evidence type="ECO:0000256" key="11">
    <source>
        <dbReference type="ARBA" id="ARBA00023136"/>
    </source>
</evidence>
<comment type="caution">
    <text evidence="14">The sequence shown here is derived from an EMBL/GenBank/DDBJ whole genome shotgun (WGS) entry which is preliminary data.</text>
</comment>
<comment type="pathway">
    <text evidence="2">Protein modification; protein glycosylation.</text>
</comment>
<evidence type="ECO:0000256" key="5">
    <source>
        <dbReference type="ARBA" id="ARBA00022676"/>
    </source>
</evidence>
<feature type="domain" description="Fringe-like glycosyltransferase" evidence="13">
    <location>
        <begin position="58"/>
        <end position="227"/>
    </location>
</feature>
<evidence type="ECO:0000256" key="1">
    <source>
        <dbReference type="ARBA" id="ARBA00004606"/>
    </source>
</evidence>
<keyword evidence="7 12" id="KW-0812">Transmembrane</keyword>
<accession>A0A016UH82</accession>
<dbReference type="InterPro" id="IPR029044">
    <property type="entry name" value="Nucleotide-diphossugar_trans"/>
</dbReference>
<dbReference type="Gene3D" id="3.90.550.50">
    <property type="match status" value="1"/>
</dbReference>
<keyword evidence="11 12" id="KW-0472">Membrane</keyword>
<evidence type="ECO:0000313" key="15">
    <source>
        <dbReference type="Proteomes" id="UP000024635"/>
    </source>
</evidence>
<dbReference type="UniPathway" id="UPA00378"/>
<evidence type="ECO:0000256" key="7">
    <source>
        <dbReference type="ARBA" id="ARBA00022692"/>
    </source>
</evidence>
<keyword evidence="5" id="KW-0328">Glycosyltransferase</keyword>
<dbReference type="EMBL" id="JARK01001377">
    <property type="protein sequence ID" value="EYC14271.1"/>
    <property type="molecule type" value="Genomic_DNA"/>
</dbReference>
<dbReference type="InterPro" id="IPR026050">
    <property type="entry name" value="C1GALT1/C1GALT1_chp1"/>
</dbReference>
<keyword evidence="9" id="KW-0735">Signal-anchor</keyword>
<feature type="transmembrane region" description="Helical" evidence="12">
    <location>
        <begin position="7"/>
        <end position="28"/>
    </location>
</feature>
<proteinExistence type="inferred from homology"/>
<dbReference type="InterPro" id="IPR003378">
    <property type="entry name" value="Fringe-like_glycosylTrfase"/>
</dbReference>
<keyword evidence="8" id="KW-0547">Nucleotide-binding</keyword>
<evidence type="ECO:0000256" key="10">
    <source>
        <dbReference type="ARBA" id="ARBA00022989"/>
    </source>
</evidence>
<dbReference type="AlphaFoldDB" id="A0A016UH82"/>
<evidence type="ECO:0000313" key="14">
    <source>
        <dbReference type="EMBL" id="EYC14271.1"/>
    </source>
</evidence>
<evidence type="ECO:0000256" key="12">
    <source>
        <dbReference type="SAM" id="Phobius"/>
    </source>
</evidence>
<evidence type="ECO:0000256" key="2">
    <source>
        <dbReference type="ARBA" id="ARBA00004922"/>
    </source>
</evidence>
<dbReference type="Pfam" id="PF02434">
    <property type="entry name" value="Fringe"/>
    <property type="match status" value="1"/>
</dbReference>
<evidence type="ECO:0000256" key="4">
    <source>
        <dbReference type="ARBA" id="ARBA00012557"/>
    </source>
</evidence>
<keyword evidence="6" id="KW-0808">Transferase</keyword>